<dbReference type="InterPro" id="IPR008972">
    <property type="entry name" value="Cupredoxin"/>
</dbReference>
<dbReference type="EMBL" id="BPQV01000008">
    <property type="protein sequence ID" value="GJE28049.1"/>
    <property type="molecule type" value="Genomic_DNA"/>
</dbReference>
<sequence length="124" mass="12943">MRKAPSFLAFPVGARARPVALAAGAALLTAGLAAAAGAGAEHLVSQKGRRFDPGSLSIARGEALTFVNDDGDLLHHVYLDDPAFSFDTGDQEPGSRSVIVFPKAGQFTVMCGIHPRMKLAVQVK</sequence>
<evidence type="ECO:0000313" key="2">
    <source>
        <dbReference type="EMBL" id="GJE28049.1"/>
    </source>
</evidence>
<dbReference type="RefSeq" id="WP_238311841.1">
    <property type="nucleotide sequence ID" value="NZ_BPQV01000008.1"/>
</dbReference>
<gene>
    <name evidence="2" type="ORF">LKMONMHP_2913</name>
</gene>
<protein>
    <recommendedName>
        <fullName evidence="4">Plastocyanin</fullName>
    </recommendedName>
</protein>
<dbReference type="PANTHER" id="PTHR36507">
    <property type="entry name" value="BLL1555 PROTEIN"/>
    <property type="match status" value="1"/>
</dbReference>
<dbReference type="Proteomes" id="UP001055156">
    <property type="component" value="Unassembled WGS sequence"/>
</dbReference>
<comment type="caution">
    <text evidence="2">The sequence shown here is derived from an EMBL/GenBank/DDBJ whole genome shotgun (WGS) entry which is preliminary data.</text>
</comment>
<dbReference type="Gene3D" id="2.60.40.420">
    <property type="entry name" value="Cupredoxins - blue copper proteins"/>
    <property type="match status" value="1"/>
</dbReference>
<reference evidence="2" key="1">
    <citation type="journal article" date="2021" name="Front. Microbiol.">
        <title>Comprehensive Comparative Genomics and Phenotyping of Methylobacterium Species.</title>
        <authorList>
            <person name="Alessa O."/>
            <person name="Ogura Y."/>
            <person name="Fujitani Y."/>
            <person name="Takami H."/>
            <person name="Hayashi T."/>
            <person name="Sahin N."/>
            <person name="Tani A."/>
        </authorList>
    </citation>
    <scope>NUCLEOTIDE SEQUENCE</scope>
    <source>
        <strain evidence="2">NBRC 15689</strain>
    </source>
</reference>
<keyword evidence="1" id="KW-0732">Signal</keyword>
<dbReference type="InterPro" id="IPR052721">
    <property type="entry name" value="ET_Amicyanin"/>
</dbReference>
<feature type="chain" id="PRO_5046101970" description="Plastocyanin" evidence="1">
    <location>
        <begin position="36"/>
        <end position="124"/>
    </location>
</feature>
<accession>A0ABQ4TAL3</accession>
<organism evidence="2 3">
    <name type="scientific">Methylobacterium organophilum</name>
    <dbReference type="NCBI Taxonomy" id="410"/>
    <lineage>
        <taxon>Bacteria</taxon>
        <taxon>Pseudomonadati</taxon>
        <taxon>Pseudomonadota</taxon>
        <taxon>Alphaproteobacteria</taxon>
        <taxon>Hyphomicrobiales</taxon>
        <taxon>Methylobacteriaceae</taxon>
        <taxon>Methylobacterium</taxon>
    </lineage>
</organism>
<evidence type="ECO:0000256" key="1">
    <source>
        <dbReference type="SAM" id="SignalP"/>
    </source>
</evidence>
<feature type="signal peptide" evidence="1">
    <location>
        <begin position="1"/>
        <end position="35"/>
    </location>
</feature>
<dbReference type="PANTHER" id="PTHR36507:SF1">
    <property type="entry name" value="BLL1555 PROTEIN"/>
    <property type="match status" value="1"/>
</dbReference>
<keyword evidence="3" id="KW-1185">Reference proteome</keyword>
<evidence type="ECO:0000313" key="3">
    <source>
        <dbReference type="Proteomes" id="UP001055156"/>
    </source>
</evidence>
<proteinExistence type="predicted"/>
<dbReference type="SUPFAM" id="SSF49503">
    <property type="entry name" value="Cupredoxins"/>
    <property type="match status" value="1"/>
</dbReference>
<reference evidence="2" key="2">
    <citation type="submission" date="2021-08" db="EMBL/GenBank/DDBJ databases">
        <authorList>
            <person name="Tani A."/>
            <person name="Ola A."/>
            <person name="Ogura Y."/>
            <person name="Katsura K."/>
            <person name="Hayashi T."/>
        </authorList>
    </citation>
    <scope>NUCLEOTIDE SEQUENCE</scope>
    <source>
        <strain evidence="2">NBRC 15689</strain>
    </source>
</reference>
<evidence type="ECO:0008006" key="4">
    <source>
        <dbReference type="Google" id="ProtNLM"/>
    </source>
</evidence>
<name>A0ABQ4TAL3_METOR</name>